<dbReference type="PROSITE" id="PS50114">
    <property type="entry name" value="GATA_ZN_FINGER_2"/>
    <property type="match status" value="1"/>
</dbReference>
<dbReference type="Gene3D" id="3.30.40.10">
    <property type="entry name" value="Zinc/RING finger domain, C3HC4 (zinc finger)"/>
    <property type="match status" value="2"/>
</dbReference>
<feature type="compositionally biased region" description="Low complexity" evidence="11">
    <location>
        <begin position="29"/>
        <end position="41"/>
    </location>
</feature>
<dbReference type="InParanoid" id="A0A482WWJ8"/>
<dbReference type="Proteomes" id="UP000291343">
    <property type="component" value="Unassembled WGS sequence"/>
</dbReference>
<evidence type="ECO:0000256" key="5">
    <source>
        <dbReference type="ARBA" id="ARBA00022679"/>
    </source>
</evidence>
<dbReference type="EC" id="2.3.2.27" evidence="4"/>
<dbReference type="STRING" id="195883.A0A482WWJ8"/>
<organism evidence="15 16">
    <name type="scientific">Laodelphax striatellus</name>
    <name type="common">Small brown planthopper</name>
    <name type="synonym">Delphax striatella</name>
    <dbReference type="NCBI Taxonomy" id="195883"/>
    <lineage>
        <taxon>Eukaryota</taxon>
        <taxon>Metazoa</taxon>
        <taxon>Ecdysozoa</taxon>
        <taxon>Arthropoda</taxon>
        <taxon>Hexapoda</taxon>
        <taxon>Insecta</taxon>
        <taxon>Pterygota</taxon>
        <taxon>Neoptera</taxon>
        <taxon>Paraneoptera</taxon>
        <taxon>Hemiptera</taxon>
        <taxon>Auchenorrhyncha</taxon>
        <taxon>Fulgoroidea</taxon>
        <taxon>Delphacidae</taxon>
        <taxon>Criomorphinae</taxon>
        <taxon>Laodelphax</taxon>
    </lineage>
</organism>
<feature type="compositionally biased region" description="Pro residues" evidence="11">
    <location>
        <begin position="347"/>
        <end position="361"/>
    </location>
</feature>
<feature type="domain" description="GATA-type" evidence="13">
    <location>
        <begin position="609"/>
        <end position="659"/>
    </location>
</feature>
<feature type="region of interest" description="Disordered" evidence="11">
    <location>
        <begin position="339"/>
        <end position="402"/>
    </location>
</feature>
<dbReference type="Pfam" id="PF21362">
    <property type="entry name" value="Sina_RING"/>
    <property type="match status" value="1"/>
</dbReference>
<reference evidence="15 16" key="1">
    <citation type="journal article" date="2017" name="Gigascience">
        <title>Genome sequence of the small brown planthopper, Laodelphax striatellus.</title>
        <authorList>
            <person name="Zhu J."/>
            <person name="Jiang F."/>
            <person name="Wang X."/>
            <person name="Yang P."/>
            <person name="Bao Y."/>
            <person name="Zhao W."/>
            <person name="Wang W."/>
            <person name="Lu H."/>
            <person name="Wang Q."/>
            <person name="Cui N."/>
            <person name="Li J."/>
            <person name="Chen X."/>
            <person name="Luo L."/>
            <person name="Yu J."/>
            <person name="Kang L."/>
            <person name="Cui F."/>
        </authorList>
    </citation>
    <scope>NUCLEOTIDE SEQUENCE [LARGE SCALE GENOMIC DNA]</scope>
    <source>
        <strain evidence="15">Lst14</strain>
    </source>
</reference>
<accession>A0A482WWJ8</accession>
<dbReference type="GO" id="GO:0016567">
    <property type="term" value="P:protein ubiquitination"/>
    <property type="evidence" value="ECO:0007669"/>
    <property type="project" value="UniProtKB-UniPathway"/>
</dbReference>
<dbReference type="PANTHER" id="PTHR45877">
    <property type="entry name" value="E3 UBIQUITIN-PROTEIN LIGASE SIAH2"/>
    <property type="match status" value="1"/>
</dbReference>
<keyword evidence="6" id="KW-0479">Metal-binding</keyword>
<feature type="compositionally biased region" description="Polar residues" evidence="11">
    <location>
        <begin position="77"/>
        <end position="88"/>
    </location>
</feature>
<evidence type="ECO:0000259" key="13">
    <source>
        <dbReference type="PROSITE" id="PS50114"/>
    </source>
</evidence>
<dbReference type="InterPro" id="IPR049548">
    <property type="entry name" value="Sina-like_RING"/>
</dbReference>
<evidence type="ECO:0000259" key="12">
    <source>
        <dbReference type="PROSITE" id="PS50089"/>
    </source>
</evidence>
<evidence type="ECO:0000256" key="1">
    <source>
        <dbReference type="ARBA" id="ARBA00000900"/>
    </source>
</evidence>
<dbReference type="Pfam" id="PF21361">
    <property type="entry name" value="Sina_ZnF"/>
    <property type="match status" value="1"/>
</dbReference>
<feature type="region of interest" description="Disordered" evidence="11">
    <location>
        <begin position="1"/>
        <end position="91"/>
    </location>
</feature>
<proteinExistence type="inferred from homology"/>
<comment type="similarity">
    <text evidence="3">Belongs to the SINA (Seven in absentia) family.</text>
</comment>
<dbReference type="GO" id="GO:0043565">
    <property type="term" value="F:sequence-specific DNA binding"/>
    <property type="evidence" value="ECO:0007669"/>
    <property type="project" value="InterPro"/>
</dbReference>
<feature type="compositionally biased region" description="Polar residues" evidence="11">
    <location>
        <begin position="366"/>
        <end position="380"/>
    </location>
</feature>
<feature type="region of interest" description="Disordered" evidence="11">
    <location>
        <begin position="527"/>
        <end position="557"/>
    </location>
</feature>
<dbReference type="InterPro" id="IPR013083">
    <property type="entry name" value="Znf_RING/FYVE/PHD"/>
</dbReference>
<dbReference type="GO" id="GO:0031624">
    <property type="term" value="F:ubiquitin conjugating enzyme binding"/>
    <property type="evidence" value="ECO:0007669"/>
    <property type="project" value="TreeGrafter"/>
</dbReference>
<dbReference type="PROSITE" id="PS50089">
    <property type="entry name" value="ZF_RING_2"/>
    <property type="match status" value="1"/>
</dbReference>
<dbReference type="AlphaFoldDB" id="A0A482WWJ8"/>
<feature type="region of interest" description="Disordered" evidence="11">
    <location>
        <begin position="234"/>
        <end position="280"/>
    </location>
</feature>
<comment type="pathway">
    <text evidence="2">Protein modification; protein ubiquitination.</text>
</comment>
<comment type="catalytic activity">
    <reaction evidence="1">
        <text>S-ubiquitinyl-[E2 ubiquitin-conjugating enzyme]-L-cysteine + [acceptor protein]-L-lysine = [E2 ubiquitin-conjugating enzyme]-L-cysteine + N(6)-ubiquitinyl-[acceptor protein]-L-lysine.</text>
        <dbReference type="EC" id="2.3.2.27"/>
    </reaction>
</comment>
<feature type="region of interest" description="Disordered" evidence="11">
    <location>
        <begin position="295"/>
        <end position="315"/>
    </location>
</feature>
<dbReference type="GO" id="GO:0043161">
    <property type="term" value="P:proteasome-mediated ubiquitin-dependent protein catabolic process"/>
    <property type="evidence" value="ECO:0007669"/>
    <property type="project" value="TreeGrafter"/>
</dbReference>
<dbReference type="UniPathway" id="UPA00143"/>
<dbReference type="SUPFAM" id="SSF49599">
    <property type="entry name" value="TRAF domain-like"/>
    <property type="match status" value="1"/>
</dbReference>
<comment type="caution">
    <text evidence="15">The sequence shown here is derived from an EMBL/GenBank/DDBJ whole genome shotgun (WGS) entry which is preliminary data.</text>
</comment>
<dbReference type="GO" id="GO:0061630">
    <property type="term" value="F:ubiquitin protein ligase activity"/>
    <property type="evidence" value="ECO:0007669"/>
    <property type="project" value="UniProtKB-EC"/>
</dbReference>
<dbReference type="EMBL" id="QKKF02023479">
    <property type="protein sequence ID" value="RZF37672.1"/>
    <property type="molecule type" value="Genomic_DNA"/>
</dbReference>
<evidence type="ECO:0000256" key="10">
    <source>
        <dbReference type="PROSITE-ProRule" id="PRU00094"/>
    </source>
</evidence>
<name>A0A482WWJ8_LAOST</name>
<keyword evidence="7 10" id="KW-0863">Zinc-finger</keyword>
<evidence type="ECO:0000313" key="16">
    <source>
        <dbReference type="Proteomes" id="UP000291343"/>
    </source>
</evidence>
<feature type="compositionally biased region" description="Polar residues" evidence="11">
    <location>
        <begin position="238"/>
        <end position="252"/>
    </location>
</feature>
<dbReference type="InterPro" id="IPR004162">
    <property type="entry name" value="SINA-like_animal"/>
</dbReference>
<feature type="domain" description="SIAH-type" evidence="14">
    <location>
        <begin position="663"/>
        <end position="721"/>
    </location>
</feature>
<keyword evidence="16" id="KW-1185">Reference proteome</keyword>
<dbReference type="PANTHER" id="PTHR45877:SF2">
    <property type="entry name" value="E3 UBIQUITIN-PROTEIN LIGASE SINA-RELATED"/>
    <property type="match status" value="1"/>
</dbReference>
<dbReference type="GO" id="GO:0006355">
    <property type="term" value="P:regulation of DNA-templated transcription"/>
    <property type="evidence" value="ECO:0007669"/>
    <property type="project" value="InterPro"/>
</dbReference>
<dbReference type="InterPro" id="IPR000679">
    <property type="entry name" value="Znf_GATA"/>
</dbReference>
<gene>
    <name evidence="15" type="ORF">LSTR_LSTR003083</name>
</gene>
<evidence type="ECO:0000256" key="6">
    <source>
        <dbReference type="ARBA" id="ARBA00022723"/>
    </source>
</evidence>
<feature type="domain" description="RING-type" evidence="12">
    <location>
        <begin position="611"/>
        <end position="646"/>
    </location>
</feature>
<feature type="region of interest" description="Disordered" evidence="11">
    <location>
        <begin position="463"/>
        <end position="499"/>
    </location>
</feature>
<evidence type="ECO:0000256" key="4">
    <source>
        <dbReference type="ARBA" id="ARBA00012483"/>
    </source>
</evidence>
<evidence type="ECO:0000256" key="2">
    <source>
        <dbReference type="ARBA" id="ARBA00004906"/>
    </source>
</evidence>
<keyword evidence="5" id="KW-0808">Transferase</keyword>
<evidence type="ECO:0000256" key="8">
    <source>
        <dbReference type="ARBA" id="ARBA00022786"/>
    </source>
</evidence>
<dbReference type="GO" id="GO:0005737">
    <property type="term" value="C:cytoplasm"/>
    <property type="evidence" value="ECO:0007669"/>
    <property type="project" value="TreeGrafter"/>
</dbReference>
<evidence type="ECO:0000256" key="9">
    <source>
        <dbReference type="ARBA" id="ARBA00022833"/>
    </source>
</evidence>
<evidence type="ECO:0000259" key="14">
    <source>
        <dbReference type="PROSITE" id="PS51081"/>
    </source>
</evidence>
<evidence type="ECO:0000256" key="3">
    <source>
        <dbReference type="ARBA" id="ARBA00009119"/>
    </source>
</evidence>
<evidence type="ECO:0000256" key="7">
    <source>
        <dbReference type="ARBA" id="ARBA00022771"/>
    </source>
</evidence>
<sequence>MERPERPSRPEKPNRDHLRNSIRIRRRLTSLLYGMRSPDSTTDSDSEDVINASSSSRRSSSGRRHVTCPFSGGGSGLNDSQPESLLRQSSPPVPVALTAPVTSRNFLDVLRSEPVSSSNVIYTLQPFRSPQRPLPISVNHPLPMFHQHPSSNTTSTASYVPLCSNTGRYRDFNVLMQMQSATSDSGARDLRVSQLGERDRPSTFLVCDESSAAPGPLNPPKRFCPNTNAAASAGAAPLQSSPRHSFAANSSLVRDRDEPVASSSTNTSVAAPAQEFSSSTREFLHRRLVELSRERPRDEISPYGSAGLSGNRGAGNSSFVANLDSTREDSLDGSDVILNSSTAAEGPSPPPSPPPPRPSRPPRFFSVSNLGFSPSWSNPTRDNGSGSSTNRNGGRNQPSRSSLILRAVDELGEDRMNNRRLMGFLDDEVLDEDLVPSSRPASDSDVEIDEDLVRTAVTNLELLRDGGGANNENVSQADDDERASSPDRGQPVTDDQPAADMNFEELAPNSDEEEEEEVVVVSVNSAATAAAAAAEDNEEDNSDANSATTEPAEDLSNDEPFDVVEADAASAQSASVQQDGETGGNSATLLKTLDAEEGQDFNAKLLALLECPVCLETIVPPIRQCRKGHPVCNVCRPRLNVCPTCRTRFTEKDNLLMEKVADMMQFPCKNYVVGCTVSTALKDKTTHELGCGYRQYSCIDRDCQWKGFKQELLVHCNKLHASQVIFSRESAFQSVIIPFELHRQSSFVLSAMDEVFIVTLKVYPHNILRGCTVFLGPPENAKNYYYYFKFGNKSVNKSFKYREMTSPHKTSIHSNEFFQDTCFSYQFEPIFIQSHLGKCVIECKIAVTKPRQQCTR</sequence>
<dbReference type="GO" id="GO:0008270">
    <property type="term" value="F:zinc ion binding"/>
    <property type="evidence" value="ECO:0007669"/>
    <property type="project" value="UniProtKB-KW"/>
</dbReference>
<dbReference type="OrthoDB" id="6631206at2759"/>
<dbReference type="SUPFAM" id="SSF57850">
    <property type="entry name" value="RING/U-box"/>
    <property type="match status" value="1"/>
</dbReference>
<feature type="compositionally biased region" description="Low complexity" evidence="11">
    <location>
        <begin position="381"/>
        <end position="396"/>
    </location>
</feature>
<dbReference type="InterPro" id="IPR013010">
    <property type="entry name" value="Znf_SIAH"/>
</dbReference>
<dbReference type="InterPro" id="IPR001841">
    <property type="entry name" value="Znf_RING"/>
</dbReference>
<keyword evidence="8" id="KW-0833">Ubl conjugation pathway</keyword>
<feature type="compositionally biased region" description="Basic and acidic residues" evidence="11">
    <location>
        <begin position="1"/>
        <end position="19"/>
    </location>
</feature>
<feature type="compositionally biased region" description="Low complexity" evidence="11">
    <location>
        <begin position="260"/>
        <end position="273"/>
    </location>
</feature>
<evidence type="ECO:0000256" key="11">
    <source>
        <dbReference type="SAM" id="MobiDB-lite"/>
    </source>
</evidence>
<dbReference type="PROSITE" id="PS51081">
    <property type="entry name" value="ZF_SIAH"/>
    <property type="match status" value="1"/>
</dbReference>
<keyword evidence="9" id="KW-0862">Zinc</keyword>
<protein>
    <recommendedName>
        <fullName evidence="4">RING-type E3 ubiquitin transferase</fullName>
        <ecNumber evidence="4">2.3.2.27</ecNumber>
    </recommendedName>
</protein>
<evidence type="ECO:0000313" key="15">
    <source>
        <dbReference type="EMBL" id="RZF37672.1"/>
    </source>
</evidence>